<evidence type="ECO:0000313" key="1">
    <source>
        <dbReference type="EMBL" id="GBN70142.1"/>
    </source>
</evidence>
<keyword evidence="2" id="KW-1185">Reference proteome</keyword>
<comment type="caution">
    <text evidence="1">The sequence shown here is derived from an EMBL/GenBank/DDBJ whole genome shotgun (WGS) entry which is preliminary data.</text>
</comment>
<protein>
    <submittedName>
        <fullName evidence="1">Uncharacterized protein</fullName>
    </submittedName>
</protein>
<dbReference type="PANTHER" id="PTHR10492">
    <property type="match status" value="1"/>
</dbReference>
<name>A0A4Y2R393_ARAVE</name>
<dbReference type="PANTHER" id="PTHR10492:SF57">
    <property type="entry name" value="ATP-DEPENDENT DNA HELICASE"/>
    <property type="match status" value="1"/>
</dbReference>
<reference evidence="1 2" key="1">
    <citation type="journal article" date="2019" name="Sci. Rep.">
        <title>Orb-weaving spider Araneus ventricosus genome elucidates the spidroin gene catalogue.</title>
        <authorList>
            <person name="Kono N."/>
            <person name="Nakamura H."/>
            <person name="Ohtoshi R."/>
            <person name="Moran D.A.P."/>
            <person name="Shinohara A."/>
            <person name="Yoshida Y."/>
            <person name="Fujiwara M."/>
            <person name="Mori M."/>
            <person name="Tomita M."/>
            <person name="Arakawa K."/>
        </authorList>
    </citation>
    <scope>NUCLEOTIDE SEQUENCE [LARGE SCALE GENOMIC DNA]</scope>
</reference>
<gene>
    <name evidence="1" type="ORF">AVEN_86939_1</name>
</gene>
<dbReference type="AlphaFoldDB" id="A0A4Y2R393"/>
<organism evidence="1 2">
    <name type="scientific">Araneus ventricosus</name>
    <name type="common">Orbweaver spider</name>
    <name type="synonym">Epeira ventricosa</name>
    <dbReference type="NCBI Taxonomy" id="182803"/>
    <lineage>
        <taxon>Eukaryota</taxon>
        <taxon>Metazoa</taxon>
        <taxon>Ecdysozoa</taxon>
        <taxon>Arthropoda</taxon>
        <taxon>Chelicerata</taxon>
        <taxon>Arachnida</taxon>
        <taxon>Araneae</taxon>
        <taxon>Araneomorphae</taxon>
        <taxon>Entelegynae</taxon>
        <taxon>Araneoidea</taxon>
        <taxon>Araneidae</taxon>
        <taxon>Araneus</taxon>
    </lineage>
</organism>
<dbReference type="Proteomes" id="UP000499080">
    <property type="component" value="Unassembled WGS sequence"/>
</dbReference>
<accession>A0A4Y2R393</accession>
<evidence type="ECO:0000313" key="2">
    <source>
        <dbReference type="Proteomes" id="UP000499080"/>
    </source>
</evidence>
<dbReference type="EMBL" id="BGPR01015663">
    <property type="protein sequence ID" value="GBN70142.1"/>
    <property type="molecule type" value="Genomic_DNA"/>
</dbReference>
<proteinExistence type="predicted"/>
<sequence>MRALESERDFGACLLGIGEKKSGSTIQLPLQCYPSIQDPIHQLYSDIDFSSVTPQELKGRAILTVNNERSMEINNKVLEFMPGNETVYKAVDMIMSEDPQDQLTFPEEFLNSLIPTGLPKLKLKIASEVSHSRLSTPRKIYLLPVTPILSPAFTNSFGEPRTSSLPVATTATYLLLPFKFIHYQRLRSPTPAFSDFFGDPHTHKLHTQVPTSSAIMARQSKWNDVHWGGLRWTFTRVAL</sequence>